<geneLocation type="plasmid" evidence="1 2">
    <name>III</name>
</geneLocation>
<keyword evidence="1" id="KW-0614">Plasmid</keyword>
<gene>
    <name evidence="1" type="ORF">CFX0092_P0028</name>
</gene>
<reference evidence="1" key="1">
    <citation type="submission" date="2016-01" db="EMBL/GenBank/DDBJ databases">
        <authorList>
            <person name="Mcilroy J.S."/>
            <person name="Karst M S."/>
            <person name="Albertsen M."/>
        </authorList>
    </citation>
    <scope>NUCLEOTIDE SEQUENCE</scope>
    <source>
        <strain evidence="1">Cfx-K</strain>
        <plasmid evidence="1">III</plasmid>
    </source>
</reference>
<dbReference type="KEGG" id="pbf:CFX0092_P0028"/>
<name>A0A160TA76_9CHLR</name>
<keyword evidence="2" id="KW-1185">Reference proteome</keyword>
<evidence type="ECO:0000313" key="1">
    <source>
        <dbReference type="EMBL" id="CUS06428.1"/>
    </source>
</evidence>
<evidence type="ECO:0000313" key="2">
    <source>
        <dbReference type="Proteomes" id="UP000215027"/>
    </source>
</evidence>
<sequence length="91" mass="10046">MIQAAVDLAGGAKESPPPELRLYWMCQRYGALPDTGAMLDQDAGLIGRMTTLGNVYDTAQRVRGLTGENIHQMRPDDGRLLAWLEEMGIRT</sequence>
<proteinExistence type="predicted"/>
<organism evidence="1 2">
    <name type="scientific">Candidatus Promineifilum breve</name>
    <dbReference type="NCBI Taxonomy" id="1806508"/>
    <lineage>
        <taxon>Bacteria</taxon>
        <taxon>Bacillati</taxon>
        <taxon>Chloroflexota</taxon>
        <taxon>Ardenticatenia</taxon>
        <taxon>Candidatus Promineifilales</taxon>
        <taxon>Candidatus Promineifilaceae</taxon>
        <taxon>Candidatus Promineifilum</taxon>
    </lineage>
</organism>
<dbReference type="EMBL" id="LN890657">
    <property type="protein sequence ID" value="CUS06428.1"/>
    <property type="molecule type" value="Genomic_DNA"/>
</dbReference>
<dbReference type="Proteomes" id="UP000215027">
    <property type="component" value="Plasmid III"/>
</dbReference>
<accession>A0A160TA76</accession>
<dbReference type="AlphaFoldDB" id="A0A160TA76"/>
<protein>
    <submittedName>
        <fullName evidence="1">Uncharacterized protein</fullName>
    </submittedName>
</protein>